<dbReference type="OrthoDB" id="6603515at2759"/>
<evidence type="ECO:0000259" key="8">
    <source>
        <dbReference type="Pfam" id="PF01694"/>
    </source>
</evidence>
<dbReference type="InterPro" id="IPR035952">
    <property type="entry name" value="Rhomboid-like_sf"/>
</dbReference>
<dbReference type="PANTHER" id="PTHR45840">
    <property type="entry name" value="RHOMBOID-RELATED PROTEIN"/>
    <property type="match status" value="1"/>
</dbReference>
<keyword evidence="5 7" id="KW-0472">Membrane</keyword>
<dbReference type="RefSeq" id="XP_022656444.1">
    <property type="nucleotide sequence ID" value="XM_022800709.1"/>
</dbReference>
<protein>
    <recommendedName>
        <fullName evidence="8">Peptidase S54 rhomboid domain-containing protein</fullName>
    </recommendedName>
</protein>
<dbReference type="InterPro" id="IPR051739">
    <property type="entry name" value="Rhomboid_IM_Serine_Proteases"/>
</dbReference>
<dbReference type="RefSeq" id="XP_022656447.1">
    <property type="nucleotide sequence ID" value="XM_022800712.1"/>
</dbReference>
<feature type="transmembrane region" description="Helical" evidence="7">
    <location>
        <begin position="721"/>
        <end position="739"/>
    </location>
</feature>
<feature type="compositionally biased region" description="Basic and acidic residues" evidence="6">
    <location>
        <begin position="122"/>
        <end position="131"/>
    </location>
</feature>
<keyword evidence="4 7" id="KW-1133">Transmembrane helix</keyword>
<feature type="region of interest" description="Disordered" evidence="6">
    <location>
        <begin position="103"/>
        <end position="152"/>
    </location>
</feature>
<organism evidence="9 10">
    <name type="scientific">Varroa destructor</name>
    <name type="common">Honeybee mite</name>
    <dbReference type="NCBI Taxonomy" id="109461"/>
    <lineage>
        <taxon>Eukaryota</taxon>
        <taxon>Metazoa</taxon>
        <taxon>Ecdysozoa</taxon>
        <taxon>Arthropoda</taxon>
        <taxon>Chelicerata</taxon>
        <taxon>Arachnida</taxon>
        <taxon>Acari</taxon>
        <taxon>Parasitiformes</taxon>
        <taxon>Mesostigmata</taxon>
        <taxon>Gamasina</taxon>
        <taxon>Dermanyssoidea</taxon>
        <taxon>Varroidae</taxon>
        <taxon>Varroa</taxon>
    </lineage>
</organism>
<keyword evidence="10" id="KW-1185">Reference proteome</keyword>
<dbReference type="Proteomes" id="UP000594260">
    <property type="component" value="Unplaced"/>
</dbReference>
<dbReference type="FunCoup" id="A0A7M7MEN8">
    <property type="interactions" value="334"/>
</dbReference>
<evidence type="ECO:0000256" key="5">
    <source>
        <dbReference type="ARBA" id="ARBA00023136"/>
    </source>
</evidence>
<feature type="compositionally biased region" description="Polar residues" evidence="6">
    <location>
        <begin position="37"/>
        <end position="47"/>
    </location>
</feature>
<reference evidence="9" key="1">
    <citation type="submission" date="2021-01" db="UniProtKB">
        <authorList>
            <consortium name="EnsemblMetazoa"/>
        </authorList>
    </citation>
    <scope>IDENTIFICATION</scope>
</reference>
<dbReference type="InterPro" id="IPR022764">
    <property type="entry name" value="Peptidase_S54_rhomboid_dom"/>
</dbReference>
<comment type="similarity">
    <text evidence="2">Belongs to the peptidase S54 family.</text>
</comment>
<sequence>MSVPDVVGGVDQANNKVEQTPEKDAGGDAAGKEGVPQTPSHFPQPSNATPPPGIPPNVTYIEPLANLDLTATLARRRRVHYADPPAASSHSQCTAAIRDALSAPKQDLPSSAASDITPLTSSRDHRERRDSSATTVGVEQNGGDCSGQTPQSPYISASVVDIASHFAAQSGSGGRPPINASLPSIPNYFPPPQVPQMPQIPQAPPQVGPLSTQVGSQMGIASGNSMPPPASQQQQNAASSHDLLNQDPNQSAATHFQVGAHLHQLSMSGMGLTPGYLGVAGARADLAALDPSAVGGYGGASSTGGCWACPPELAGVGRSAGSATPSCVQTTLATIPSLEELDHFELETRKALLNDKWRQLFDKFDPEGFGEIPWDDFLRALDTPEFEESIDCTKRELFRLKAQDRRTNAITFDEFIAVMTRKRTRSLEMAVHQRDSCGSLWMQSQQQAPTLQMEVMHGPVNMATLSAMGGHLQNMQALQSVGGIQTLPHSLGRQMGTMSQLAAAHPGGLVSHVCTGGAHSQQGTPSHHVCAHVHQSNESMYIENGCIEQRASSGFNGNPYLAASVAATALASSGDTTQNSSGLDECIVQDDIPVISVRRADTLFSKMVNLIGGEFLPEDRDRKYYADSYTCCPPPLFILFVTICQIALFTYYSLTVGPAGLSTPIPAQSIFIFNPGYKFEIWRYFSYFLVHNGWLHLGFNIVIQLFVGLPLEMLHGSWRIGFVYIAAVIAGSVFCSVVDPTAFLVGASCPVYALLSAHLANILLNHDALSEFGLSKFFLRITLVFLLSSIDFGFALFDRVSEPDGLILAFLGPFVGVAFGVSVGCVVVRSYERKLREQLACWLVIIFYVLAICGAIVYNVLNFDAFRQASAALF</sequence>
<dbReference type="Gene3D" id="1.10.238.10">
    <property type="entry name" value="EF-hand"/>
    <property type="match status" value="1"/>
</dbReference>
<dbReference type="SUPFAM" id="SSF144091">
    <property type="entry name" value="Rhomboid-like"/>
    <property type="match status" value="1"/>
</dbReference>
<name>A0A7M7MEN8_VARDE</name>
<evidence type="ECO:0000256" key="1">
    <source>
        <dbReference type="ARBA" id="ARBA00004141"/>
    </source>
</evidence>
<dbReference type="InterPro" id="IPR011992">
    <property type="entry name" value="EF-hand-dom_pair"/>
</dbReference>
<feature type="region of interest" description="Disordered" evidence="6">
    <location>
        <begin position="217"/>
        <end position="247"/>
    </location>
</feature>
<dbReference type="EnsemblMetazoa" id="XM_022800708">
    <property type="protein sequence ID" value="XP_022656443"/>
    <property type="gene ID" value="LOC111248406"/>
</dbReference>
<dbReference type="InParanoid" id="A0A7M7MEN8"/>
<feature type="transmembrane region" description="Helical" evidence="7">
    <location>
        <begin position="840"/>
        <end position="861"/>
    </location>
</feature>
<dbReference type="KEGG" id="vde:111248406"/>
<evidence type="ECO:0000256" key="3">
    <source>
        <dbReference type="ARBA" id="ARBA00022692"/>
    </source>
</evidence>
<dbReference type="Gene3D" id="1.20.1540.10">
    <property type="entry name" value="Rhomboid-like"/>
    <property type="match status" value="1"/>
</dbReference>
<evidence type="ECO:0000256" key="7">
    <source>
        <dbReference type="SAM" id="Phobius"/>
    </source>
</evidence>
<feature type="transmembrane region" description="Helical" evidence="7">
    <location>
        <begin position="777"/>
        <end position="795"/>
    </location>
</feature>
<feature type="region of interest" description="Disordered" evidence="6">
    <location>
        <begin position="1"/>
        <end position="59"/>
    </location>
</feature>
<dbReference type="EnsemblMetazoa" id="XM_022800710">
    <property type="protein sequence ID" value="XP_022656445"/>
    <property type="gene ID" value="LOC111248406"/>
</dbReference>
<feature type="transmembrane region" description="Helical" evidence="7">
    <location>
        <begin position="807"/>
        <end position="828"/>
    </location>
</feature>
<dbReference type="RefSeq" id="XP_022656443.1">
    <property type="nucleotide sequence ID" value="XM_022800708.1"/>
</dbReference>
<proteinExistence type="inferred from homology"/>
<dbReference type="EnsemblMetazoa" id="XM_022800709">
    <property type="protein sequence ID" value="XP_022656444"/>
    <property type="gene ID" value="LOC111248406"/>
</dbReference>
<evidence type="ECO:0000313" key="10">
    <source>
        <dbReference type="Proteomes" id="UP000594260"/>
    </source>
</evidence>
<feature type="transmembrane region" description="Helical" evidence="7">
    <location>
        <begin position="684"/>
        <end position="709"/>
    </location>
</feature>
<comment type="subcellular location">
    <subcellularLocation>
        <location evidence="1">Membrane</location>
        <topology evidence="1">Multi-pass membrane protein</topology>
    </subcellularLocation>
</comment>
<dbReference type="RefSeq" id="XP_022656445.1">
    <property type="nucleotide sequence ID" value="XM_022800710.1"/>
</dbReference>
<feature type="compositionally biased region" description="Polar residues" evidence="6">
    <location>
        <begin position="108"/>
        <end position="120"/>
    </location>
</feature>
<dbReference type="PANTHER" id="PTHR45840:SF2">
    <property type="entry name" value="PROTEIN RHOMBOID-RELATED"/>
    <property type="match status" value="1"/>
</dbReference>
<feature type="compositionally biased region" description="Low complexity" evidence="6">
    <location>
        <begin position="231"/>
        <end position="240"/>
    </location>
</feature>
<dbReference type="AlphaFoldDB" id="A0A7M7MEN8"/>
<evidence type="ECO:0000256" key="2">
    <source>
        <dbReference type="ARBA" id="ARBA00009045"/>
    </source>
</evidence>
<evidence type="ECO:0000256" key="4">
    <source>
        <dbReference type="ARBA" id="ARBA00022989"/>
    </source>
</evidence>
<dbReference type="EnsemblMetazoa" id="XM_022800712">
    <property type="protein sequence ID" value="XP_022656447"/>
    <property type="gene ID" value="LOC111248406"/>
</dbReference>
<feature type="domain" description="Peptidase S54 rhomboid" evidence="8">
    <location>
        <begin position="679"/>
        <end position="829"/>
    </location>
</feature>
<dbReference type="Pfam" id="PF01694">
    <property type="entry name" value="Rhomboid"/>
    <property type="match status" value="1"/>
</dbReference>
<evidence type="ECO:0000313" key="9">
    <source>
        <dbReference type="EnsemblMetazoa" id="XP_022656445"/>
    </source>
</evidence>
<dbReference type="GeneID" id="111248406"/>
<accession>A0A7M7MEN8</accession>
<dbReference type="SUPFAM" id="SSF47473">
    <property type="entry name" value="EF-hand"/>
    <property type="match status" value="1"/>
</dbReference>
<dbReference type="GO" id="GO:0016020">
    <property type="term" value="C:membrane"/>
    <property type="evidence" value="ECO:0007669"/>
    <property type="project" value="UniProtKB-SubCell"/>
</dbReference>
<keyword evidence="3 7" id="KW-0812">Transmembrane</keyword>
<feature type="transmembrane region" description="Helical" evidence="7">
    <location>
        <begin position="745"/>
        <end position="765"/>
    </location>
</feature>
<dbReference type="GO" id="GO:0004252">
    <property type="term" value="F:serine-type endopeptidase activity"/>
    <property type="evidence" value="ECO:0007669"/>
    <property type="project" value="InterPro"/>
</dbReference>
<evidence type="ECO:0000256" key="6">
    <source>
        <dbReference type="SAM" id="MobiDB-lite"/>
    </source>
</evidence>
<feature type="region of interest" description="Disordered" evidence="6">
    <location>
        <begin position="168"/>
        <end position="187"/>
    </location>
</feature>